<accession>A0A2I0U5V2</accession>
<evidence type="ECO:0000313" key="2">
    <source>
        <dbReference type="EMBL" id="PKU41425.1"/>
    </source>
</evidence>
<sequence length="309" mass="35026">MRVEHSTLICNLKKEYLERQKSNSRNKCFWALADKDTGIKNNDQESNGLVTFAISDGRKGQKENLGNYRPVSLTLVLQKVMEQITLSAVTQHRQDTQAIRPSRSGFMKGRFCLTNLIFYDKVTCLVNERRAVDVVYLDFSKVFDTISHSILLEKLAAYGLEEHTLCCVKNWWDGWAQRIMVNEVKSSWRRVTSGVSQVSVLGWVLFNIFINGLDKGIKCTLSKFADNTKVGGNIDLLEGMKALQMDLDRLDQWAKANGMRFNKAKCRVLRLGHNNPMQCYRLGQLLAEHEPAVCPGGQGGQQSPGLYQE</sequence>
<gene>
    <name evidence="2" type="ORF">llap_8268</name>
</gene>
<dbReference type="InterPro" id="IPR000477">
    <property type="entry name" value="RT_dom"/>
</dbReference>
<dbReference type="AlphaFoldDB" id="A0A2I0U5V2"/>
<dbReference type="EMBL" id="KZ506119">
    <property type="protein sequence ID" value="PKU41425.1"/>
    <property type="molecule type" value="Genomic_DNA"/>
</dbReference>
<dbReference type="GO" id="GO:0003964">
    <property type="term" value="F:RNA-directed DNA polymerase activity"/>
    <property type="evidence" value="ECO:0007669"/>
    <property type="project" value="UniProtKB-KW"/>
</dbReference>
<reference evidence="3" key="1">
    <citation type="submission" date="2017-11" db="EMBL/GenBank/DDBJ databases">
        <authorList>
            <person name="Lima N.C."/>
            <person name="Parody-Merino A.M."/>
            <person name="Battley P.F."/>
            <person name="Fidler A.E."/>
            <person name="Prosdocimi F."/>
        </authorList>
    </citation>
    <scope>NUCLEOTIDE SEQUENCE [LARGE SCALE GENOMIC DNA]</scope>
</reference>
<keyword evidence="2" id="KW-0548">Nucleotidyltransferase</keyword>
<name>A0A2I0U5V2_LIMLA</name>
<keyword evidence="2" id="KW-0695">RNA-directed DNA polymerase</keyword>
<feature type="domain" description="Reverse transcriptase" evidence="1">
    <location>
        <begin position="62"/>
        <end position="270"/>
    </location>
</feature>
<keyword evidence="2" id="KW-0808">Transferase</keyword>
<evidence type="ECO:0000259" key="1">
    <source>
        <dbReference type="Pfam" id="PF00078"/>
    </source>
</evidence>
<organism evidence="2 3">
    <name type="scientific">Limosa lapponica baueri</name>
    <dbReference type="NCBI Taxonomy" id="1758121"/>
    <lineage>
        <taxon>Eukaryota</taxon>
        <taxon>Metazoa</taxon>
        <taxon>Chordata</taxon>
        <taxon>Craniata</taxon>
        <taxon>Vertebrata</taxon>
        <taxon>Euteleostomi</taxon>
        <taxon>Archelosauria</taxon>
        <taxon>Archosauria</taxon>
        <taxon>Dinosauria</taxon>
        <taxon>Saurischia</taxon>
        <taxon>Theropoda</taxon>
        <taxon>Coelurosauria</taxon>
        <taxon>Aves</taxon>
        <taxon>Neognathae</taxon>
        <taxon>Neoaves</taxon>
        <taxon>Charadriiformes</taxon>
        <taxon>Scolopacidae</taxon>
        <taxon>Limosa</taxon>
    </lineage>
</organism>
<dbReference type="CDD" id="cd01650">
    <property type="entry name" value="RT_nLTR_like"/>
    <property type="match status" value="1"/>
</dbReference>
<dbReference type="OrthoDB" id="416454at2759"/>
<evidence type="ECO:0000313" key="3">
    <source>
        <dbReference type="Proteomes" id="UP000233556"/>
    </source>
</evidence>
<protein>
    <submittedName>
        <fullName evidence="2">Rna-directed dna polymerase from mobile element jockey-like</fullName>
    </submittedName>
</protein>
<dbReference type="Proteomes" id="UP000233556">
    <property type="component" value="Unassembled WGS sequence"/>
</dbReference>
<keyword evidence="3" id="KW-1185">Reference proteome</keyword>
<dbReference type="Pfam" id="PF00078">
    <property type="entry name" value="RVT_1"/>
    <property type="match status" value="1"/>
</dbReference>
<dbReference type="PANTHER" id="PTHR33332">
    <property type="entry name" value="REVERSE TRANSCRIPTASE DOMAIN-CONTAINING PROTEIN"/>
    <property type="match status" value="1"/>
</dbReference>
<reference evidence="3" key="2">
    <citation type="submission" date="2017-12" db="EMBL/GenBank/DDBJ databases">
        <title>Genome sequence of the Bar-tailed Godwit (Limosa lapponica baueri).</title>
        <authorList>
            <person name="Lima N.C.B."/>
            <person name="Parody-Merino A.M."/>
            <person name="Battley P.F."/>
            <person name="Fidler A.E."/>
            <person name="Prosdocimi F."/>
        </authorList>
    </citation>
    <scope>NUCLEOTIDE SEQUENCE [LARGE SCALE GENOMIC DNA]</scope>
</reference>
<proteinExistence type="predicted"/>